<dbReference type="EMBL" id="CM045880">
    <property type="protein sequence ID" value="KAI7938521.1"/>
    <property type="molecule type" value="Genomic_DNA"/>
</dbReference>
<reference evidence="1 2" key="3">
    <citation type="journal article" date="2022" name="Microbiol. Spectr.">
        <title>Folding features and dynamics of 3D genome architecture in plant fungal pathogens.</title>
        <authorList>
            <person name="Xia C."/>
        </authorList>
    </citation>
    <scope>NUCLEOTIDE SEQUENCE [LARGE SCALE GENOMIC DNA]</scope>
    <source>
        <strain evidence="1 2">93-210</strain>
    </source>
</reference>
<evidence type="ECO:0000313" key="1">
    <source>
        <dbReference type="EMBL" id="KAI7938521.1"/>
    </source>
</evidence>
<keyword evidence="2" id="KW-1185">Reference proteome</keyword>
<gene>
    <name evidence="1" type="ORF">MJO28_015441</name>
</gene>
<name>A0ACC0DT83_9BASI</name>
<proteinExistence type="predicted"/>
<sequence length="323" mass="37047">MDKHKYEKFISNLVDDELKFESGLVARLDEASYQNGIIEQEAIVDAQAKQATKGESVWQAENKELLSKFKQGTEELKPSHSRTRTLQGFEPHLRRLLGTLKQINLRQNLINNFKYGPREDGPTGDKGITAISFKDQHHQDPDMVWTSLKIYTIIKSPKKIENLDLLESLSTLYLIQNKISQIEALDNLAKTLTSGNRITKLEGLDSLKKLQVSDTGANQTDNMTGIEGLNNLEELWANNNKMLIPRWNAIKNYLKGNPLQSEMGVNYRHKILIACPQLFKSMLRLLNLNRKSFFVVLLNPIKVKMNLPFERTFVQEYGIYQLD</sequence>
<protein>
    <submittedName>
        <fullName evidence="1">Uncharacterized protein</fullName>
    </submittedName>
</protein>
<organism evidence="1 2">
    <name type="scientific">Puccinia striiformis f. sp. tritici</name>
    <dbReference type="NCBI Taxonomy" id="168172"/>
    <lineage>
        <taxon>Eukaryota</taxon>
        <taxon>Fungi</taxon>
        <taxon>Dikarya</taxon>
        <taxon>Basidiomycota</taxon>
        <taxon>Pucciniomycotina</taxon>
        <taxon>Pucciniomycetes</taxon>
        <taxon>Pucciniales</taxon>
        <taxon>Pucciniaceae</taxon>
        <taxon>Puccinia</taxon>
    </lineage>
</organism>
<evidence type="ECO:0000313" key="2">
    <source>
        <dbReference type="Proteomes" id="UP001060170"/>
    </source>
</evidence>
<reference evidence="2" key="1">
    <citation type="journal article" date="2018" name="BMC Genomics">
        <title>Genomic insights into host adaptation between the wheat stripe rust pathogen (Puccinia striiformis f. sp. tritici) and the barley stripe rust pathogen (Puccinia striiformis f. sp. hordei).</title>
        <authorList>
            <person name="Xia C."/>
            <person name="Wang M."/>
            <person name="Yin C."/>
            <person name="Cornejo O.E."/>
            <person name="Hulbert S.H."/>
            <person name="Chen X."/>
        </authorList>
    </citation>
    <scope>NUCLEOTIDE SEQUENCE [LARGE SCALE GENOMIC DNA]</scope>
    <source>
        <strain evidence="2">93-210</strain>
    </source>
</reference>
<accession>A0ACC0DT83</accession>
<reference evidence="2" key="2">
    <citation type="journal article" date="2018" name="Mol. Plant Microbe Interact.">
        <title>Genome sequence resources for the wheat stripe rust pathogen (Puccinia striiformis f. sp. tritici) and the barley stripe rust pathogen (Puccinia striiformis f. sp. hordei).</title>
        <authorList>
            <person name="Xia C."/>
            <person name="Wang M."/>
            <person name="Yin C."/>
            <person name="Cornejo O.E."/>
            <person name="Hulbert S.H."/>
            <person name="Chen X."/>
        </authorList>
    </citation>
    <scope>NUCLEOTIDE SEQUENCE [LARGE SCALE GENOMIC DNA]</scope>
    <source>
        <strain evidence="2">93-210</strain>
    </source>
</reference>
<comment type="caution">
    <text evidence="1">The sequence shown here is derived from an EMBL/GenBank/DDBJ whole genome shotgun (WGS) entry which is preliminary data.</text>
</comment>
<dbReference type="Proteomes" id="UP001060170">
    <property type="component" value="Chromosome 16"/>
</dbReference>